<dbReference type="EnsemblMetazoa" id="AATE018160-RA">
    <property type="protein sequence ID" value="AATE018160-PA.1"/>
    <property type="gene ID" value="AATE018160"/>
</dbReference>
<name>A0A182JHF0_ANOAO</name>
<evidence type="ECO:0000313" key="2">
    <source>
        <dbReference type="EnsemblMetazoa" id="AATE018160-PA.1"/>
    </source>
</evidence>
<evidence type="ECO:0008006" key="3">
    <source>
        <dbReference type="Google" id="ProtNLM"/>
    </source>
</evidence>
<accession>A0A182JHF0</accession>
<feature type="compositionally biased region" description="Basic and acidic residues" evidence="1">
    <location>
        <begin position="99"/>
        <end position="146"/>
    </location>
</feature>
<feature type="region of interest" description="Disordered" evidence="1">
    <location>
        <begin position="97"/>
        <end position="154"/>
    </location>
</feature>
<proteinExistence type="predicted"/>
<organism evidence="2">
    <name type="scientific">Anopheles atroparvus</name>
    <name type="common">European mosquito</name>
    <dbReference type="NCBI Taxonomy" id="41427"/>
    <lineage>
        <taxon>Eukaryota</taxon>
        <taxon>Metazoa</taxon>
        <taxon>Ecdysozoa</taxon>
        <taxon>Arthropoda</taxon>
        <taxon>Hexapoda</taxon>
        <taxon>Insecta</taxon>
        <taxon>Pterygota</taxon>
        <taxon>Neoptera</taxon>
        <taxon>Endopterygota</taxon>
        <taxon>Diptera</taxon>
        <taxon>Nematocera</taxon>
        <taxon>Culicoidea</taxon>
        <taxon>Culicidae</taxon>
        <taxon>Anophelinae</taxon>
        <taxon>Anopheles</taxon>
    </lineage>
</organism>
<dbReference type="VEuPathDB" id="VectorBase:AATE018160"/>
<dbReference type="AlphaFoldDB" id="A0A182JHF0"/>
<dbReference type="SUPFAM" id="SSF57716">
    <property type="entry name" value="Glucocorticoid receptor-like (DNA-binding domain)"/>
    <property type="match status" value="1"/>
</dbReference>
<sequence length="154" mass="17372">MEDSRTKATNQCRLCLEALNTTTHIGIDLSSASEVRALVKEMYTIEVFATDQVKSICVPCYKSMITHYKNLSCRRNKKRIVQMNFAIQLKLKSVDAYQENDKNSGQRAQEKVSEKAPEKYSEKAPEKSSEKAPEKASEKAPEKSSEKTSANTPF</sequence>
<reference evidence="2" key="1">
    <citation type="submission" date="2022-08" db="UniProtKB">
        <authorList>
            <consortium name="EnsemblMetazoa"/>
        </authorList>
    </citation>
    <scope>IDENTIFICATION</scope>
    <source>
        <strain evidence="2">EBRO</strain>
    </source>
</reference>
<evidence type="ECO:0000256" key="1">
    <source>
        <dbReference type="SAM" id="MobiDB-lite"/>
    </source>
</evidence>
<protein>
    <recommendedName>
        <fullName evidence="3">ZAD domain-containing protein</fullName>
    </recommendedName>
</protein>